<gene>
    <name evidence="2" type="primary">ARHGEF19</name>
</gene>
<reference evidence="2" key="2">
    <citation type="submission" date="2016-06" db="EMBL/GenBank/DDBJ databases">
        <title>The genome of a short-lived fish provides insights into sex chromosome evolution and the genetic control of aging.</title>
        <authorList>
            <person name="Reichwald K."/>
            <person name="Felder M."/>
            <person name="Petzold A."/>
            <person name="Koch P."/>
            <person name="Groth M."/>
            <person name="Platzer M."/>
        </authorList>
    </citation>
    <scope>NUCLEOTIDE SEQUENCE</scope>
    <source>
        <tissue evidence="2">Brain</tissue>
    </source>
</reference>
<protein>
    <submittedName>
        <fullName evidence="2">Rho guanine nucleotide exchange factor (GEF) 19</fullName>
    </submittedName>
</protein>
<evidence type="ECO:0000256" key="1">
    <source>
        <dbReference type="SAM" id="MobiDB-lite"/>
    </source>
</evidence>
<dbReference type="EMBL" id="HAEB01008664">
    <property type="protein sequence ID" value="SBQ55191.1"/>
    <property type="molecule type" value="Transcribed_RNA"/>
</dbReference>
<dbReference type="AlphaFoldDB" id="A0A1A8F8V1"/>
<name>A0A1A8F8V1_9TELE</name>
<proteinExistence type="predicted"/>
<organism evidence="2">
    <name type="scientific">Nothobranchius korthausae</name>
    <dbReference type="NCBI Taxonomy" id="1143690"/>
    <lineage>
        <taxon>Eukaryota</taxon>
        <taxon>Metazoa</taxon>
        <taxon>Chordata</taxon>
        <taxon>Craniata</taxon>
        <taxon>Vertebrata</taxon>
        <taxon>Euteleostomi</taxon>
        <taxon>Actinopterygii</taxon>
        <taxon>Neopterygii</taxon>
        <taxon>Teleostei</taxon>
        <taxon>Neoteleostei</taxon>
        <taxon>Acanthomorphata</taxon>
        <taxon>Ovalentaria</taxon>
        <taxon>Atherinomorphae</taxon>
        <taxon>Cyprinodontiformes</taxon>
        <taxon>Nothobranchiidae</taxon>
        <taxon>Nothobranchius</taxon>
    </lineage>
</organism>
<feature type="region of interest" description="Disordered" evidence="1">
    <location>
        <begin position="63"/>
        <end position="86"/>
    </location>
</feature>
<feature type="compositionally biased region" description="Polar residues" evidence="1">
    <location>
        <begin position="63"/>
        <end position="73"/>
    </location>
</feature>
<feature type="compositionally biased region" description="Basic and acidic residues" evidence="1">
    <location>
        <begin position="74"/>
        <end position="86"/>
    </location>
</feature>
<accession>A0A1A8F8V1</accession>
<evidence type="ECO:0000313" key="2">
    <source>
        <dbReference type="EMBL" id="SBQ55191.1"/>
    </source>
</evidence>
<feature type="non-terminal residue" evidence="2">
    <location>
        <position position="86"/>
    </location>
</feature>
<feature type="non-terminal residue" evidence="2">
    <location>
        <position position="1"/>
    </location>
</feature>
<sequence length="86" mass="9610">LEAPVTVPPIVLLDWCPVLRMGCLYIGGAPNLECGRSLRRRSWVQVHQSPIDCHGFYRAQSSTKNTATLPSTERSSDSRGRSLERK</sequence>
<reference evidence="2" key="1">
    <citation type="submission" date="2016-05" db="EMBL/GenBank/DDBJ databases">
        <authorList>
            <person name="Lavstsen T."/>
            <person name="Jespersen J.S."/>
        </authorList>
    </citation>
    <scope>NUCLEOTIDE SEQUENCE</scope>
    <source>
        <tissue evidence="2">Brain</tissue>
    </source>
</reference>